<evidence type="ECO:0000313" key="3">
    <source>
        <dbReference type="EMBL" id="RAJ89869.1"/>
    </source>
</evidence>
<sequence>MKALFNTLLVALTLTAASFNTVQAGPNKPKKAAAFQTGIHTTAEGKLQVAVQKETTSAVVVRLLNANGEEVFAQQIGKRQEAVRLRMDVSNLPDGVYQVAISNGVETTTKEVTLTTKQIEAAPRLVAVN</sequence>
<organism evidence="3 4">
    <name type="scientific">Larkinella arboricola</name>
    <dbReference type="NCBI Taxonomy" id="643671"/>
    <lineage>
        <taxon>Bacteria</taxon>
        <taxon>Pseudomonadati</taxon>
        <taxon>Bacteroidota</taxon>
        <taxon>Cytophagia</taxon>
        <taxon>Cytophagales</taxon>
        <taxon>Spirosomataceae</taxon>
        <taxon>Larkinella</taxon>
    </lineage>
</organism>
<feature type="chain" id="PRO_5016331448" description="Secretion system C-terminal sorting domain-containing protein" evidence="1">
    <location>
        <begin position="25"/>
        <end position="129"/>
    </location>
</feature>
<evidence type="ECO:0000259" key="2">
    <source>
        <dbReference type="Pfam" id="PF18962"/>
    </source>
</evidence>
<dbReference type="AlphaFoldDB" id="A0A327WJ53"/>
<evidence type="ECO:0000256" key="1">
    <source>
        <dbReference type="SAM" id="SignalP"/>
    </source>
</evidence>
<dbReference type="OrthoDB" id="961604at2"/>
<accession>A0A327WJ53</accession>
<name>A0A327WJ53_LARAB</name>
<comment type="caution">
    <text evidence="3">The sequence shown here is derived from an EMBL/GenBank/DDBJ whole genome shotgun (WGS) entry which is preliminary data.</text>
</comment>
<dbReference type="EMBL" id="QLMC01000020">
    <property type="protein sequence ID" value="RAJ89869.1"/>
    <property type="molecule type" value="Genomic_DNA"/>
</dbReference>
<feature type="domain" description="Secretion system C-terminal sorting" evidence="2">
    <location>
        <begin position="44"/>
        <end position="111"/>
    </location>
</feature>
<dbReference type="InterPro" id="IPR026444">
    <property type="entry name" value="Secre_tail"/>
</dbReference>
<proteinExistence type="predicted"/>
<keyword evidence="4" id="KW-1185">Reference proteome</keyword>
<dbReference type="Proteomes" id="UP000248790">
    <property type="component" value="Unassembled WGS sequence"/>
</dbReference>
<protein>
    <recommendedName>
        <fullName evidence="2">Secretion system C-terminal sorting domain-containing protein</fullName>
    </recommendedName>
</protein>
<gene>
    <name evidence="3" type="ORF">LX87_05638</name>
</gene>
<keyword evidence="1" id="KW-0732">Signal</keyword>
<evidence type="ECO:0000313" key="4">
    <source>
        <dbReference type="Proteomes" id="UP000248790"/>
    </source>
</evidence>
<dbReference type="RefSeq" id="WP_111631620.1">
    <property type="nucleotide sequence ID" value="NZ_QLMC01000020.1"/>
</dbReference>
<feature type="signal peptide" evidence="1">
    <location>
        <begin position="1"/>
        <end position="24"/>
    </location>
</feature>
<dbReference type="Pfam" id="PF18962">
    <property type="entry name" value="Por_Secre_tail"/>
    <property type="match status" value="1"/>
</dbReference>
<reference evidence="3 4" key="1">
    <citation type="submission" date="2018-06" db="EMBL/GenBank/DDBJ databases">
        <title>Genomic Encyclopedia of Archaeal and Bacterial Type Strains, Phase II (KMG-II): from individual species to whole genera.</title>
        <authorList>
            <person name="Goeker M."/>
        </authorList>
    </citation>
    <scope>NUCLEOTIDE SEQUENCE [LARGE SCALE GENOMIC DNA]</scope>
    <source>
        <strain evidence="3 4">DSM 21851</strain>
    </source>
</reference>